<accession>A0ABW6D7P4</accession>
<dbReference type="InterPro" id="IPR003423">
    <property type="entry name" value="OMP_efflux"/>
</dbReference>
<dbReference type="Proteomes" id="UP001598112">
    <property type="component" value="Unassembled WGS sequence"/>
</dbReference>
<evidence type="ECO:0000256" key="8">
    <source>
        <dbReference type="SAM" id="Phobius"/>
    </source>
</evidence>
<evidence type="ECO:0000256" key="2">
    <source>
        <dbReference type="ARBA" id="ARBA00007613"/>
    </source>
</evidence>
<keyword evidence="3" id="KW-0813">Transport</keyword>
<evidence type="ECO:0000256" key="4">
    <source>
        <dbReference type="ARBA" id="ARBA00022452"/>
    </source>
</evidence>
<evidence type="ECO:0000256" key="7">
    <source>
        <dbReference type="ARBA" id="ARBA00023237"/>
    </source>
</evidence>
<comment type="similarity">
    <text evidence="2">Belongs to the outer membrane factor (OMF) (TC 1.B.17) family.</text>
</comment>
<comment type="caution">
    <text evidence="9">The sequence shown here is derived from an EMBL/GenBank/DDBJ whole genome shotgun (WGS) entry which is preliminary data.</text>
</comment>
<keyword evidence="10" id="KW-1185">Reference proteome</keyword>
<name>A0ABW6D7P4_9BACT</name>
<dbReference type="PANTHER" id="PTHR30026">
    <property type="entry name" value="OUTER MEMBRANE PROTEIN TOLC"/>
    <property type="match status" value="1"/>
</dbReference>
<sequence>MKVKLTKWSQTVENKFIVLIIILFSGFWGKAQQRFSLTECIDYAYKQNFDVKLKELKSKQSEYALEQSQKVIYPNVSGIFSQGINFGRSIDPFTNDFVQQTISSNSFGANATITLFNGFLFKNQIIQNRYIAESDQVDIIRAKNELRNRVTLAYMQVQVNIELAKIAQEQIQNIQLQYSRVKALVSEGNMPKFNLIDLDAQLSSAEYEVLNSKNNIEISKHSLAQLIALPNFETFDIENDSIVETSIQLNDTYLQNILSSSYLQPIIKGSELRLRGLITGVKLAEAAKYPTVSLGTGFGSAYSSIAGKEYNYFNQLGVNLNQFARLTINLPIYSNGQVKSRILNAQINRRIAETQLSQTKLQTKHEIEQAFFAAKIAQEKLRTSQRQVISQQIAYDSGKDRYLEGLINAIDLNTFSINLKIAKSNLIQSKYEFYYRKTILDYYSNW</sequence>
<keyword evidence="4" id="KW-1134">Transmembrane beta strand</keyword>
<keyword evidence="6 8" id="KW-0472">Membrane</keyword>
<evidence type="ECO:0000256" key="3">
    <source>
        <dbReference type="ARBA" id="ARBA00022448"/>
    </source>
</evidence>
<gene>
    <name evidence="9" type="ORF">SKC35_07030</name>
</gene>
<keyword evidence="8" id="KW-1133">Transmembrane helix</keyword>
<protein>
    <submittedName>
        <fullName evidence="9">TolC family protein</fullName>
    </submittedName>
</protein>
<dbReference type="Pfam" id="PF02321">
    <property type="entry name" value="OEP"/>
    <property type="match status" value="2"/>
</dbReference>
<keyword evidence="5 8" id="KW-0812">Transmembrane</keyword>
<reference evidence="9 10" key="1">
    <citation type="submission" date="2024-03" db="EMBL/GenBank/DDBJ databases">
        <title>Aquirufa genome sequencing.</title>
        <authorList>
            <person name="Pitt A."/>
            <person name="Hahn M.W."/>
        </authorList>
    </citation>
    <scope>NUCLEOTIDE SEQUENCE [LARGE SCALE GENOMIC DNA]</scope>
    <source>
        <strain evidence="9 10">KTFRIE-69F</strain>
    </source>
</reference>
<dbReference type="EMBL" id="JBBKXY010000002">
    <property type="protein sequence ID" value="MFD3293434.1"/>
    <property type="molecule type" value="Genomic_DNA"/>
</dbReference>
<evidence type="ECO:0000313" key="9">
    <source>
        <dbReference type="EMBL" id="MFD3293434.1"/>
    </source>
</evidence>
<keyword evidence="7" id="KW-0998">Cell outer membrane</keyword>
<organism evidence="9 10">
    <name type="scientific">Aquirufa originis</name>
    <dbReference type="NCBI Taxonomy" id="3096514"/>
    <lineage>
        <taxon>Bacteria</taxon>
        <taxon>Pseudomonadati</taxon>
        <taxon>Bacteroidota</taxon>
        <taxon>Cytophagia</taxon>
        <taxon>Cytophagales</taxon>
        <taxon>Flectobacillaceae</taxon>
        <taxon>Aquirufa</taxon>
    </lineage>
</organism>
<dbReference type="InterPro" id="IPR051906">
    <property type="entry name" value="TolC-like"/>
</dbReference>
<evidence type="ECO:0000256" key="1">
    <source>
        <dbReference type="ARBA" id="ARBA00004442"/>
    </source>
</evidence>
<evidence type="ECO:0000256" key="6">
    <source>
        <dbReference type="ARBA" id="ARBA00023136"/>
    </source>
</evidence>
<dbReference type="SUPFAM" id="SSF56954">
    <property type="entry name" value="Outer membrane efflux proteins (OEP)"/>
    <property type="match status" value="1"/>
</dbReference>
<dbReference type="RefSeq" id="WP_377978680.1">
    <property type="nucleotide sequence ID" value="NZ_JBBKXY010000002.1"/>
</dbReference>
<comment type="subcellular location">
    <subcellularLocation>
        <location evidence="1">Cell outer membrane</location>
    </subcellularLocation>
</comment>
<evidence type="ECO:0000256" key="5">
    <source>
        <dbReference type="ARBA" id="ARBA00022692"/>
    </source>
</evidence>
<dbReference type="PANTHER" id="PTHR30026:SF20">
    <property type="entry name" value="OUTER MEMBRANE PROTEIN TOLC"/>
    <property type="match status" value="1"/>
</dbReference>
<feature type="transmembrane region" description="Helical" evidence="8">
    <location>
        <begin position="12"/>
        <end position="29"/>
    </location>
</feature>
<dbReference type="Gene3D" id="1.20.1600.10">
    <property type="entry name" value="Outer membrane efflux proteins (OEP)"/>
    <property type="match status" value="1"/>
</dbReference>
<evidence type="ECO:0000313" key="10">
    <source>
        <dbReference type="Proteomes" id="UP001598112"/>
    </source>
</evidence>
<proteinExistence type="inferred from homology"/>